<evidence type="ECO:0000313" key="3">
    <source>
        <dbReference type="Proteomes" id="UP001595836"/>
    </source>
</evidence>
<dbReference type="Proteomes" id="UP001595836">
    <property type="component" value="Unassembled WGS sequence"/>
</dbReference>
<evidence type="ECO:0000313" key="2">
    <source>
        <dbReference type="EMBL" id="MFC4753516.1"/>
    </source>
</evidence>
<accession>A0ABV9PPW3</accession>
<dbReference type="InterPro" id="IPR014710">
    <property type="entry name" value="RmlC-like_jellyroll"/>
</dbReference>
<protein>
    <submittedName>
        <fullName evidence="2">Uncharacterized protein</fullName>
    </submittedName>
</protein>
<comment type="caution">
    <text evidence="2">The sequence shown here is derived from an EMBL/GenBank/DDBJ whole genome shotgun (WGS) entry which is preliminary data.</text>
</comment>
<reference evidence="3" key="1">
    <citation type="journal article" date="2019" name="Int. J. Syst. Evol. Microbiol.">
        <title>The Global Catalogue of Microorganisms (GCM) 10K type strain sequencing project: providing services to taxonomists for standard genome sequencing and annotation.</title>
        <authorList>
            <consortium name="The Broad Institute Genomics Platform"/>
            <consortium name="The Broad Institute Genome Sequencing Center for Infectious Disease"/>
            <person name="Wu L."/>
            <person name="Ma J."/>
        </authorList>
    </citation>
    <scope>NUCLEOTIDE SEQUENCE [LARGE SCALE GENOMIC DNA]</scope>
    <source>
        <strain evidence="3">JCM 11882</strain>
    </source>
</reference>
<feature type="region of interest" description="Disordered" evidence="1">
    <location>
        <begin position="1"/>
        <end position="21"/>
    </location>
</feature>
<sequence>MTAIFSEPTTTQDWEEASTHRTPGIDIKPLVSRDRTGESFEFNIVRFGGEDFFSPRHRHNFDQIRIGLEGETRYGKGVLKPRHIGYFPESTWYGPLSVAEPSIQGIIQLDGPTHCGYITYNHLDPATEELKNEGTFEGGFWVAKDGRKVDGFQASWERATGKEMVYPTRRYSDPFYIDLDAFEWIEQGEGVARKLIGEFNERGTRIEMVRLDAGASTTIGTSGRSVVAFALSGAATVDGNALGKWSAALLEDQQLTAIGEEAGSELILVTMPHFED</sequence>
<dbReference type="Gene3D" id="2.60.120.10">
    <property type="entry name" value="Jelly Rolls"/>
    <property type="match status" value="1"/>
</dbReference>
<dbReference type="EMBL" id="JBHSHP010000007">
    <property type="protein sequence ID" value="MFC4753516.1"/>
    <property type="molecule type" value="Genomic_DNA"/>
</dbReference>
<dbReference type="SUPFAM" id="SSF51182">
    <property type="entry name" value="RmlC-like cupins"/>
    <property type="match status" value="2"/>
</dbReference>
<dbReference type="RefSeq" id="WP_344988994.1">
    <property type="nucleotide sequence ID" value="NZ_BAABCD010000007.1"/>
</dbReference>
<name>A0ABV9PPW3_9ACTN</name>
<proteinExistence type="predicted"/>
<gene>
    <name evidence="2" type="ORF">ACFO7U_01820</name>
</gene>
<organism evidence="2 3">
    <name type="scientific">Dietzia aurantiaca</name>
    <dbReference type="NCBI Taxonomy" id="983873"/>
    <lineage>
        <taxon>Bacteria</taxon>
        <taxon>Bacillati</taxon>
        <taxon>Actinomycetota</taxon>
        <taxon>Actinomycetes</taxon>
        <taxon>Mycobacteriales</taxon>
        <taxon>Dietziaceae</taxon>
        <taxon>Dietzia</taxon>
    </lineage>
</organism>
<evidence type="ECO:0000256" key="1">
    <source>
        <dbReference type="SAM" id="MobiDB-lite"/>
    </source>
</evidence>
<dbReference type="InterPro" id="IPR011051">
    <property type="entry name" value="RmlC_Cupin_sf"/>
</dbReference>
<keyword evidence="3" id="KW-1185">Reference proteome</keyword>